<keyword evidence="10" id="KW-0472">Membrane</keyword>
<protein>
    <recommendedName>
        <fullName evidence="3 13">Flagellar biosynthesis protein FlhF</fullName>
    </recommendedName>
</protein>
<evidence type="ECO:0000256" key="7">
    <source>
        <dbReference type="ARBA" id="ARBA00022795"/>
    </source>
</evidence>
<keyword evidence="17" id="KW-0966">Cell projection</keyword>
<dbReference type="SUPFAM" id="SSF52540">
    <property type="entry name" value="P-loop containing nucleoside triphosphate hydrolases"/>
    <property type="match status" value="1"/>
</dbReference>
<sequence>MKIQKYIARDMPEAMKRIRAELGNDAVILHSKVIYTGGFLGLFKKRNIEVLAAIDPSVSDVPVPQYKQMKKNEVRHPILIKEQPPNTKSFDQPSIDQSVNGKGSADYPDIVKQLDEINQHVQAFGDLSSNVSFSIPTPIKKVVHQLAKHEIEKSIKDRLVKELVAKWYAAGENVQEPDVFKWAQQLLLTEISSYSFGEISLSKKYINVIGPTGVGKTTTLAKIAANIILKQQKTVGFITTDTYRIGAIEQLKTYATILDVPLEVCYSMEDFENATRKLENCDIILIDTAGRNFRNKKYVEDLMQVVDYKREMETLLVLSLTAKQKDLEEIYQQFSAIEIDSFIFTKLDETSSYGAMINLIVSCKKGVAYITTGQNVPDDIIQATPIELVNKIIEVD</sequence>
<keyword evidence="17" id="KW-0282">Flagellum</keyword>
<evidence type="ECO:0000256" key="2">
    <source>
        <dbReference type="ARBA" id="ARBA00008531"/>
    </source>
</evidence>
<dbReference type="CDD" id="cd17873">
    <property type="entry name" value="FlhF"/>
    <property type="match status" value="1"/>
</dbReference>
<keyword evidence="18" id="KW-1185">Reference proteome</keyword>
<keyword evidence="6" id="KW-0547">Nucleotide-binding</keyword>
<evidence type="ECO:0000256" key="3">
    <source>
        <dbReference type="ARBA" id="ARBA00014919"/>
    </source>
</evidence>
<evidence type="ECO:0000259" key="16">
    <source>
        <dbReference type="SMART" id="SM00962"/>
    </source>
</evidence>
<evidence type="ECO:0000256" key="4">
    <source>
        <dbReference type="ARBA" id="ARBA00022448"/>
    </source>
</evidence>
<evidence type="ECO:0000256" key="6">
    <source>
        <dbReference type="ARBA" id="ARBA00022741"/>
    </source>
</evidence>
<accession>A0ABV1EUS4</accession>
<evidence type="ECO:0000256" key="5">
    <source>
        <dbReference type="ARBA" id="ARBA00022475"/>
    </source>
</evidence>
<keyword evidence="7" id="KW-1005">Bacterial flagellum biogenesis</keyword>
<evidence type="ECO:0000259" key="15">
    <source>
        <dbReference type="SMART" id="SM00382"/>
    </source>
</evidence>
<evidence type="ECO:0000256" key="14">
    <source>
        <dbReference type="SAM" id="MobiDB-lite"/>
    </source>
</evidence>
<dbReference type="EMBL" id="JBBMFN010000001">
    <property type="protein sequence ID" value="MEQ2464123.1"/>
    <property type="molecule type" value="Genomic_DNA"/>
</dbReference>
<dbReference type="InterPro" id="IPR047040">
    <property type="entry name" value="FlhF__GTPase_dom"/>
</dbReference>
<gene>
    <name evidence="17" type="primary">flhF</name>
    <name evidence="17" type="ORF">WMO63_00390</name>
</gene>
<dbReference type="SMART" id="SM00962">
    <property type="entry name" value="SRP54"/>
    <property type="match status" value="1"/>
</dbReference>
<feature type="domain" description="SRP54-type proteins GTP-binding" evidence="16">
    <location>
        <begin position="203"/>
        <end position="394"/>
    </location>
</feature>
<dbReference type="SMART" id="SM00382">
    <property type="entry name" value="AAA"/>
    <property type="match status" value="1"/>
</dbReference>
<comment type="subcellular location">
    <subcellularLocation>
        <location evidence="1">Cell membrane</location>
        <topology evidence="1">Peripheral membrane protein</topology>
        <orientation evidence="1">Cytoplasmic side</orientation>
    </subcellularLocation>
</comment>
<keyword evidence="9" id="KW-0342">GTP-binding</keyword>
<evidence type="ECO:0000256" key="11">
    <source>
        <dbReference type="ARBA" id="ARBA00023225"/>
    </source>
</evidence>
<comment type="similarity">
    <text evidence="2">Belongs to the GTP-binding SRP family.</text>
</comment>
<evidence type="ECO:0000313" key="17">
    <source>
        <dbReference type="EMBL" id="MEQ2464123.1"/>
    </source>
</evidence>
<feature type="compositionally biased region" description="Polar residues" evidence="14">
    <location>
        <begin position="84"/>
        <end position="101"/>
    </location>
</feature>
<keyword evidence="4" id="KW-0813">Transport</keyword>
<proteinExistence type="inferred from homology"/>
<evidence type="ECO:0000256" key="1">
    <source>
        <dbReference type="ARBA" id="ARBA00004413"/>
    </source>
</evidence>
<keyword evidence="17" id="KW-0969">Cilium</keyword>
<dbReference type="PANTHER" id="PTHR43134">
    <property type="entry name" value="SIGNAL RECOGNITION PARTICLE RECEPTOR SUBUNIT ALPHA"/>
    <property type="match status" value="1"/>
</dbReference>
<keyword evidence="8" id="KW-0653">Protein transport</keyword>
<evidence type="ECO:0000256" key="8">
    <source>
        <dbReference type="ARBA" id="ARBA00022927"/>
    </source>
</evidence>
<comment type="function">
    <text evidence="12">Necessary for flagellar biosynthesis. May be involved in translocation of the flagellum.</text>
</comment>
<dbReference type="InterPro" id="IPR027417">
    <property type="entry name" value="P-loop_NTPase"/>
</dbReference>
<name>A0ABV1EUS4_9BACI</name>
<dbReference type="Gene3D" id="3.40.50.300">
    <property type="entry name" value="P-loop containing nucleotide triphosphate hydrolases"/>
    <property type="match status" value="1"/>
</dbReference>
<dbReference type="InterPro" id="IPR003593">
    <property type="entry name" value="AAA+_ATPase"/>
</dbReference>
<feature type="region of interest" description="Disordered" evidence="14">
    <location>
        <begin position="74"/>
        <end position="103"/>
    </location>
</feature>
<dbReference type="PANTHER" id="PTHR43134:SF3">
    <property type="entry name" value="FLAGELLAR BIOSYNTHESIS PROTEIN FLHF"/>
    <property type="match status" value="1"/>
</dbReference>
<evidence type="ECO:0000256" key="10">
    <source>
        <dbReference type="ARBA" id="ARBA00023136"/>
    </source>
</evidence>
<evidence type="ECO:0000256" key="9">
    <source>
        <dbReference type="ARBA" id="ARBA00023134"/>
    </source>
</evidence>
<comment type="caution">
    <text evidence="17">The sequence shown here is derived from an EMBL/GenBank/DDBJ whole genome shotgun (WGS) entry which is preliminary data.</text>
</comment>
<dbReference type="InterPro" id="IPR020006">
    <property type="entry name" value="FlhF"/>
</dbReference>
<keyword evidence="11" id="KW-1006">Bacterial flagellum protein export</keyword>
<feature type="domain" description="AAA+ ATPase" evidence="15">
    <location>
        <begin position="202"/>
        <end position="371"/>
    </location>
</feature>
<dbReference type="RefSeq" id="WP_031534520.1">
    <property type="nucleotide sequence ID" value="NZ_JBBMFN010000001.1"/>
</dbReference>
<evidence type="ECO:0000313" key="18">
    <source>
        <dbReference type="Proteomes" id="UP001465426"/>
    </source>
</evidence>
<dbReference type="NCBIfam" id="TIGR03499">
    <property type="entry name" value="FlhF"/>
    <property type="match status" value="1"/>
</dbReference>
<organism evidence="17 18">
    <name type="scientific">Niallia hominis</name>
    <dbReference type="NCBI Taxonomy" id="3133173"/>
    <lineage>
        <taxon>Bacteria</taxon>
        <taxon>Bacillati</taxon>
        <taxon>Bacillota</taxon>
        <taxon>Bacilli</taxon>
        <taxon>Bacillales</taxon>
        <taxon>Bacillaceae</taxon>
        <taxon>Niallia</taxon>
    </lineage>
</organism>
<dbReference type="Proteomes" id="UP001465426">
    <property type="component" value="Unassembled WGS sequence"/>
</dbReference>
<dbReference type="Gene3D" id="1.20.120.1380">
    <property type="entry name" value="Flagellar FlhF biosynthesis protein, N domain"/>
    <property type="match status" value="1"/>
</dbReference>
<evidence type="ECO:0000256" key="13">
    <source>
        <dbReference type="NCBIfam" id="TIGR03499"/>
    </source>
</evidence>
<reference evidence="17 18" key="1">
    <citation type="submission" date="2024-03" db="EMBL/GenBank/DDBJ databases">
        <title>Human intestinal bacterial collection.</title>
        <authorList>
            <person name="Pauvert C."/>
            <person name="Hitch T.C.A."/>
            <person name="Clavel T."/>
        </authorList>
    </citation>
    <scope>NUCLEOTIDE SEQUENCE [LARGE SCALE GENOMIC DNA]</scope>
    <source>
        <strain evidence="17 18">CLA-SR-H024</strain>
    </source>
</reference>
<dbReference type="InterPro" id="IPR000897">
    <property type="entry name" value="SRP54_GTPase_dom"/>
</dbReference>
<dbReference type="Pfam" id="PF00448">
    <property type="entry name" value="SRP54"/>
    <property type="match status" value="1"/>
</dbReference>
<evidence type="ECO:0000256" key="12">
    <source>
        <dbReference type="ARBA" id="ARBA00025337"/>
    </source>
</evidence>
<keyword evidence="5" id="KW-1003">Cell membrane</keyword>